<dbReference type="InterPro" id="IPR036390">
    <property type="entry name" value="WH_DNA-bd_sf"/>
</dbReference>
<dbReference type="Proteomes" id="UP000008366">
    <property type="component" value="Unassembled WGS sequence"/>
</dbReference>
<evidence type="ECO:0000256" key="3">
    <source>
        <dbReference type="ARBA" id="ARBA00022829"/>
    </source>
</evidence>
<dbReference type="SUPFAM" id="SSF46785">
    <property type="entry name" value="Winged helix' DNA-binding domain"/>
    <property type="match status" value="2"/>
</dbReference>
<dbReference type="OrthoDB" id="9806226at2"/>
<dbReference type="Gene3D" id="1.10.10.10">
    <property type="entry name" value="Winged helix-like DNA-binding domain superfamily/Winged helix DNA-binding domain"/>
    <property type="match status" value="2"/>
</dbReference>
<dbReference type="InterPro" id="IPR005234">
    <property type="entry name" value="ScpB_csome_segregation"/>
</dbReference>
<dbReference type="AlphaFoldDB" id="K6W6P1"/>
<dbReference type="PANTHER" id="PTHR34298:SF2">
    <property type="entry name" value="SEGREGATION AND CONDENSATION PROTEIN B"/>
    <property type="match status" value="1"/>
</dbReference>
<dbReference type="PANTHER" id="PTHR34298">
    <property type="entry name" value="SEGREGATION AND CONDENSATION PROTEIN B"/>
    <property type="match status" value="1"/>
</dbReference>
<keyword evidence="4" id="KW-0131">Cell cycle</keyword>
<sequence length="234" mass="25229">MSEPIVGTAPSGPDFAAESARESARESAQEQQAQVDQPEEQVEETFDVDAVPGGLRAAVEAVLMVVEEPVTSAALAAALERPEPEVEQALVAIAADDEETRRGFALLSIGGGWRYYSRHDLAPVVEKFLLDGQRARLSQAALETLAVVAYRQPVSRARISGVRGVNVDGVVRTLLTRGLITEIGVDDEHGAVLYGTTPYFLQRLGLRSLDDLPPLAPYLPEADILDSILQENDQ</sequence>
<comment type="caution">
    <text evidence="6">The sequence shown here is derived from an EMBL/GenBank/DDBJ whole genome shotgun (WGS) entry which is preliminary data.</text>
</comment>
<feature type="region of interest" description="Disordered" evidence="5">
    <location>
        <begin position="1"/>
        <end position="42"/>
    </location>
</feature>
<dbReference type="NCBIfam" id="TIGR00281">
    <property type="entry name" value="SMC-Scp complex subunit ScpB"/>
    <property type="match status" value="1"/>
</dbReference>
<organism evidence="6 7">
    <name type="scientific">Kineosphaera limosa NBRC 100340</name>
    <dbReference type="NCBI Taxonomy" id="1184609"/>
    <lineage>
        <taxon>Bacteria</taxon>
        <taxon>Bacillati</taxon>
        <taxon>Actinomycetota</taxon>
        <taxon>Actinomycetes</taxon>
        <taxon>Micrococcales</taxon>
        <taxon>Dermatophilaceae</taxon>
        <taxon>Kineosphaera</taxon>
    </lineage>
</organism>
<proteinExistence type="predicted"/>
<dbReference type="GO" id="GO:0051304">
    <property type="term" value="P:chromosome separation"/>
    <property type="evidence" value="ECO:0007669"/>
    <property type="project" value="InterPro"/>
</dbReference>
<dbReference type="InterPro" id="IPR036388">
    <property type="entry name" value="WH-like_DNA-bd_sf"/>
</dbReference>
<feature type="compositionally biased region" description="Basic and acidic residues" evidence="5">
    <location>
        <begin position="19"/>
        <end position="28"/>
    </location>
</feature>
<dbReference type="RefSeq" id="WP_006591377.1">
    <property type="nucleotide sequence ID" value="NZ_BAHD01000012.1"/>
</dbReference>
<dbReference type="eggNOG" id="COG1386">
    <property type="taxonomic scope" value="Bacteria"/>
</dbReference>
<dbReference type="Pfam" id="PF04079">
    <property type="entry name" value="SMC_ScpB"/>
    <property type="match status" value="1"/>
</dbReference>
<evidence type="ECO:0000313" key="6">
    <source>
        <dbReference type="EMBL" id="GAB94845.1"/>
    </source>
</evidence>
<keyword evidence="1" id="KW-0963">Cytoplasm</keyword>
<dbReference type="STRING" id="1184609.KILIM_012_00290"/>
<keyword evidence="3" id="KW-0159">Chromosome partition</keyword>
<evidence type="ECO:0000256" key="4">
    <source>
        <dbReference type="ARBA" id="ARBA00023306"/>
    </source>
</evidence>
<reference evidence="6 7" key="1">
    <citation type="submission" date="2012-08" db="EMBL/GenBank/DDBJ databases">
        <title>Whole genome shotgun sequence of Kineosphaera limosa NBRC 100340.</title>
        <authorList>
            <person name="Yoshida I."/>
            <person name="Isaki S."/>
            <person name="Hosoyama A."/>
            <person name="Tsuchikane K."/>
            <person name="Katsumata H."/>
            <person name="Ando Y."/>
            <person name="Ohji S."/>
            <person name="Hamada M."/>
            <person name="Tamura T."/>
            <person name="Yamazoe A."/>
            <person name="Yamazaki S."/>
            <person name="Fujita N."/>
        </authorList>
    </citation>
    <scope>NUCLEOTIDE SEQUENCE [LARGE SCALE GENOMIC DNA]</scope>
    <source>
        <strain evidence="6 7">NBRC 100340</strain>
    </source>
</reference>
<evidence type="ECO:0000256" key="1">
    <source>
        <dbReference type="ARBA" id="ARBA00022490"/>
    </source>
</evidence>
<keyword evidence="7" id="KW-1185">Reference proteome</keyword>
<evidence type="ECO:0000256" key="5">
    <source>
        <dbReference type="SAM" id="MobiDB-lite"/>
    </source>
</evidence>
<evidence type="ECO:0000313" key="7">
    <source>
        <dbReference type="Proteomes" id="UP000008366"/>
    </source>
</evidence>
<dbReference type="EMBL" id="BAHD01000012">
    <property type="protein sequence ID" value="GAB94845.1"/>
    <property type="molecule type" value="Genomic_DNA"/>
</dbReference>
<accession>K6W6P1</accession>
<protein>
    <submittedName>
        <fullName evidence="6">Segregation and condensation protein B</fullName>
    </submittedName>
</protein>
<name>K6W6P1_9MICO</name>
<keyword evidence="2" id="KW-0132">Cell division</keyword>
<evidence type="ECO:0000256" key="2">
    <source>
        <dbReference type="ARBA" id="ARBA00022618"/>
    </source>
</evidence>
<gene>
    <name evidence="6" type="primary">scpB</name>
    <name evidence="6" type="ORF">KILIM_012_00290</name>
</gene>
<dbReference type="GO" id="GO:0051301">
    <property type="term" value="P:cell division"/>
    <property type="evidence" value="ECO:0007669"/>
    <property type="project" value="UniProtKB-KW"/>
</dbReference>